<evidence type="ECO:0000313" key="9">
    <source>
        <dbReference type="EMBL" id="GHD81124.1"/>
    </source>
</evidence>
<dbReference type="NCBIfam" id="TIGR01844">
    <property type="entry name" value="type_I_sec_TolC"/>
    <property type="match status" value="1"/>
</dbReference>
<keyword evidence="4" id="KW-1134">Transmembrane beta strand</keyword>
<sequence length="443" mass="49237">MMMRKKCMALVLAAIFPLQAQALGLLEGYQLAREHDPQFRMAQAALNEGATLPGISRAQLLPNVSAFASRSKINGSQEAPNVLGKVTETPLDYRSESRQLQLRQPLFNVYRVLDYKQSHLKAGQAESEFDVEQNRLINRYLASYLDVQLHQQNVRFAEALVASLSEVLKFARKQYQLGEGTVIDVNDAEAKLAIAEARLIESEGLLAEAMQGLSSMIGQSSGAIHAIDPRIKGLLAVGDDLQQLKEKAEASPEVRRSRQLVEIAEVELKKIRSNHLPTLDLVASKSYSQAESVSTRNQTTWQNSVGFQLNIPLLAGGQLYYQGEAGRARLERAQAESDNIRQQVQLELAKSYHGLQSSLRKIDGYVRSVQASEVLVKASRKGIDVGVRTTVDLLDAEEQLYTSRRNLVEAQNQAVASWIRLKSLQGELREADVAELDKWFVAK</sequence>
<feature type="chain" id="PRO_5045197490" description="TolC family outer membrane protein" evidence="8">
    <location>
        <begin position="23"/>
        <end position="443"/>
    </location>
</feature>
<evidence type="ECO:0000313" key="10">
    <source>
        <dbReference type="Proteomes" id="UP000662678"/>
    </source>
</evidence>
<organism evidence="9 10">
    <name type="scientific">Vogesella fluminis</name>
    <dbReference type="NCBI Taxonomy" id="1069161"/>
    <lineage>
        <taxon>Bacteria</taxon>
        <taxon>Pseudomonadati</taxon>
        <taxon>Pseudomonadota</taxon>
        <taxon>Betaproteobacteria</taxon>
        <taxon>Neisseriales</taxon>
        <taxon>Chromobacteriaceae</taxon>
        <taxon>Vogesella</taxon>
    </lineage>
</organism>
<comment type="similarity">
    <text evidence="2">Belongs to the outer membrane factor (OMF) (TC 1.B.17) family.</text>
</comment>
<dbReference type="SUPFAM" id="SSF56954">
    <property type="entry name" value="Outer membrane efflux proteins (OEP)"/>
    <property type="match status" value="1"/>
</dbReference>
<evidence type="ECO:0000256" key="3">
    <source>
        <dbReference type="ARBA" id="ARBA00022448"/>
    </source>
</evidence>
<evidence type="ECO:0000256" key="6">
    <source>
        <dbReference type="ARBA" id="ARBA00023136"/>
    </source>
</evidence>
<dbReference type="InterPro" id="IPR003423">
    <property type="entry name" value="OMP_efflux"/>
</dbReference>
<evidence type="ECO:0000256" key="2">
    <source>
        <dbReference type="ARBA" id="ARBA00007613"/>
    </source>
</evidence>
<keyword evidence="10" id="KW-1185">Reference proteome</keyword>
<protein>
    <recommendedName>
        <fullName evidence="11">TolC family outer membrane protein</fullName>
    </recommendedName>
</protein>
<evidence type="ECO:0000256" key="1">
    <source>
        <dbReference type="ARBA" id="ARBA00004442"/>
    </source>
</evidence>
<dbReference type="RefSeq" id="WP_189354491.1">
    <property type="nucleotide sequence ID" value="NZ_BMYP01000045.1"/>
</dbReference>
<dbReference type="PANTHER" id="PTHR30026:SF20">
    <property type="entry name" value="OUTER MEMBRANE PROTEIN TOLC"/>
    <property type="match status" value="1"/>
</dbReference>
<dbReference type="InterPro" id="IPR010130">
    <property type="entry name" value="T1SS_OMP_TolC"/>
</dbReference>
<reference evidence="10" key="1">
    <citation type="journal article" date="2019" name="Int. J. Syst. Evol. Microbiol.">
        <title>The Global Catalogue of Microorganisms (GCM) 10K type strain sequencing project: providing services to taxonomists for standard genome sequencing and annotation.</title>
        <authorList>
            <consortium name="The Broad Institute Genomics Platform"/>
            <consortium name="The Broad Institute Genome Sequencing Center for Infectious Disease"/>
            <person name="Wu L."/>
            <person name="Ma J."/>
        </authorList>
    </citation>
    <scope>NUCLEOTIDE SEQUENCE [LARGE SCALE GENOMIC DNA]</scope>
    <source>
        <strain evidence="10">KCTC 23713</strain>
    </source>
</reference>
<evidence type="ECO:0000256" key="7">
    <source>
        <dbReference type="ARBA" id="ARBA00023237"/>
    </source>
</evidence>
<proteinExistence type="inferred from homology"/>
<dbReference type="InterPro" id="IPR051906">
    <property type="entry name" value="TolC-like"/>
</dbReference>
<keyword evidence="3" id="KW-0813">Transport</keyword>
<evidence type="ECO:0008006" key="11">
    <source>
        <dbReference type="Google" id="ProtNLM"/>
    </source>
</evidence>
<gene>
    <name evidence="9" type="ORF">GCM10011419_26660</name>
</gene>
<dbReference type="PANTHER" id="PTHR30026">
    <property type="entry name" value="OUTER MEMBRANE PROTEIN TOLC"/>
    <property type="match status" value="1"/>
</dbReference>
<dbReference type="Gene3D" id="1.20.1600.10">
    <property type="entry name" value="Outer membrane efflux proteins (OEP)"/>
    <property type="match status" value="1"/>
</dbReference>
<keyword evidence="6" id="KW-0472">Membrane</keyword>
<name>A0ABQ3HBW4_9NEIS</name>
<keyword evidence="8" id="KW-0732">Signal</keyword>
<dbReference type="EMBL" id="BMYP01000045">
    <property type="protein sequence ID" value="GHD81124.1"/>
    <property type="molecule type" value="Genomic_DNA"/>
</dbReference>
<comment type="subcellular location">
    <subcellularLocation>
        <location evidence="1">Cell outer membrane</location>
    </subcellularLocation>
</comment>
<keyword evidence="5" id="KW-0812">Transmembrane</keyword>
<evidence type="ECO:0000256" key="8">
    <source>
        <dbReference type="SAM" id="SignalP"/>
    </source>
</evidence>
<dbReference type="Proteomes" id="UP000662678">
    <property type="component" value="Unassembled WGS sequence"/>
</dbReference>
<keyword evidence="7" id="KW-0998">Cell outer membrane</keyword>
<comment type="caution">
    <text evidence="9">The sequence shown here is derived from an EMBL/GenBank/DDBJ whole genome shotgun (WGS) entry which is preliminary data.</text>
</comment>
<dbReference type="Pfam" id="PF02321">
    <property type="entry name" value="OEP"/>
    <property type="match status" value="2"/>
</dbReference>
<feature type="signal peptide" evidence="8">
    <location>
        <begin position="1"/>
        <end position="22"/>
    </location>
</feature>
<evidence type="ECO:0000256" key="5">
    <source>
        <dbReference type="ARBA" id="ARBA00022692"/>
    </source>
</evidence>
<evidence type="ECO:0000256" key="4">
    <source>
        <dbReference type="ARBA" id="ARBA00022452"/>
    </source>
</evidence>
<accession>A0ABQ3HBW4</accession>